<dbReference type="SMART" id="SM00332">
    <property type="entry name" value="PP2Cc"/>
    <property type="match status" value="1"/>
</dbReference>
<feature type="coiled-coil region" evidence="1">
    <location>
        <begin position="27"/>
        <end position="61"/>
    </location>
</feature>
<dbReference type="PANTHER" id="PTHR13832:SF827">
    <property type="entry name" value="PROTEIN PHOSPHATASE 1L"/>
    <property type="match status" value="1"/>
</dbReference>
<keyword evidence="1" id="KW-0175">Coiled coil</keyword>
<evidence type="ECO:0000313" key="3">
    <source>
        <dbReference type="EMBL" id="JAP93911.1"/>
    </source>
</evidence>
<dbReference type="Gene3D" id="3.60.40.10">
    <property type="entry name" value="PPM-type phosphatase domain"/>
    <property type="match status" value="1"/>
</dbReference>
<organism evidence="3">
    <name type="scientific">Trepomonas sp. PC1</name>
    <dbReference type="NCBI Taxonomy" id="1076344"/>
    <lineage>
        <taxon>Eukaryota</taxon>
        <taxon>Metamonada</taxon>
        <taxon>Diplomonadida</taxon>
        <taxon>Hexamitidae</taxon>
        <taxon>Hexamitinae</taxon>
        <taxon>Trepomonas</taxon>
    </lineage>
</organism>
<dbReference type="InterPro" id="IPR036457">
    <property type="entry name" value="PPM-type-like_dom_sf"/>
</dbReference>
<dbReference type="SUPFAM" id="SSF81606">
    <property type="entry name" value="PP2C-like"/>
    <property type="match status" value="1"/>
</dbReference>
<accession>A0A146KEQ4</accession>
<reference evidence="3" key="1">
    <citation type="submission" date="2015-07" db="EMBL/GenBank/DDBJ databases">
        <title>Adaptation to a free-living lifestyle via gene acquisitions in the diplomonad Trepomonas sp. PC1.</title>
        <authorList>
            <person name="Xu F."/>
            <person name="Jerlstrom-Hultqvist J."/>
            <person name="Kolisko M."/>
            <person name="Simpson A.G.B."/>
            <person name="Roger A.J."/>
            <person name="Svard S.G."/>
            <person name="Andersson J.O."/>
        </authorList>
    </citation>
    <scope>NUCLEOTIDE SEQUENCE</scope>
    <source>
        <strain evidence="3">PC1</strain>
    </source>
</reference>
<sequence length="469" mass="52645">FNLKLISRQAAPVIYKKEQQDLILPELRQLNMQASELLKSVEDALIESDQLHEQALKIEEQSLAPILTDNKIYECAKKIKQIKRNLGMLQQNRSYEFQTGHCTIQGKRMNNEDAHVLESFEFENAQYQLACVFDGHAGDAAARYSAEHFKERLLQQSTFPSRIPVALKNTFIQIDQEFCSFQKQSGCTATVMLFEHGDENNVYTANAGDARILFRNSSQLVQATEDHKPSTEKEMKRIHAAGSTVTVMFGVARVNGQLAVSRAIGDIDYKIHGVTAEPDCEVYGGQNDLKYILCACDGLYDVMSNEDIDVAISACLGQVQVQSDRHQLIAKAMRLYCALKTKEADAILLQSGVSSFMNFMVCKAPAQQMNLAERIAVGLTRTAYILGSMDNITAIVLLNEGEAVLPIEKIVEEEIEAEKDEIEVYSQIRLPKSKFDDKDQDKIEEIKEGDVETVEVQQDDVQEMAQLLD</sequence>
<dbReference type="Pfam" id="PF00481">
    <property type="entry name" value="PP2C"/>
    <property type="match status" value="1"/>
</dbReference>
<gene>
    <name evidence="3" type="ORF">TPC1_13613</name>
</gene>
<dbReference type="AlphaFoldDB" id="A0A146KEQ4"/>
<dbReference type="InterPro" id="IPR001932">
    <property type="entry name" value="PPM-type_phosphatase-like_dom"/>
</dbReference>
<dbReference type="PROSITE" id="PS51746">
    <property type="entry name" value="PPM_2"/>
    <property type="match status" value="1"/>
</dbReference>
<dbReference type="PANTHER" id="PTHR13832">
    <property type="entry name" value="PROTEIN PHOSPHATASE 2C"/>
    <property type="match status" value="1"/>
</dbReference>
<dbReference type="InterPro" id="IPR015655">
    <property type="entry name" value="PP2C"/>
</dbReference>
<proteinExistence type="predicted"/>
<feature type="domain" description="PPM-type phosphatase" evidence="2">
    <location>
        <begin position="98"/>
        <end position="399"/>
    </location>
</feature>
<protein>
    <submittedName>
        <fullName evidence="3">Protein phosphatase 2C</fullName>
    </submittedName>
</protein>
<dbReference type="CDD" id="cd00143">
    <property type="entry name" value="PP2Cc"/>
    <property type="match status" value="1"/>
</dbReference>
<evidence type="ECO:0000259" key="2">
    <source>
        <dbReference type="PROSITE" id="PS51746"/>
    </source>
</evidence>
<dbReference type="GO" id="GO:0004722">
    <property type="term" value="F:protein serine/threonine phosphatase activity"/>
    <property type="evidence" value="ECO:0007669"/>
    <property type="project" value="InterPro"/>
</dbReference>
<name>A0A146KEQ4_9EUKA</name>
<feature type="non-terminal residue" evidence="3">
    <location>
        <position position="1"/>
    </location>
</feature>
<dbReference type="EMBL" id="GDID01002695">
    <property type="protein sequence ID" value="JAP93911.1"/>
    <property type="molecule type" value="Transcribed_RNA"/>
</dbReference>
<evidence type="ECO:0000256" key="1">
    <source>
        <dbReference type="SAM" id="Coils"/>
    </source>
</evidence>